<evidence type="ECO:0000256" key="3">
    <source>
        <dbReference type="ARBA" id="ARBA00022475"/>
    </source>
</evidence>
<dbReference type="PROSITE" id="PS50850">
    <property type="entry name" value="MFS"/>
    <property type="match status" value="1"/>
</dbReference>
<dbReference type="Proteomes" id="UP001207626">
    <property type="component" value="Unassembled WGS sequence"/>
</dbReference>
<dbReference type="InterPro" id="IPR020846">
    <property type="entry name" value="MFS_dom"/>
</dbReference>
<feature type="transmembrane region" description="Helical" evidence="7">
    <location>
        <begin position="45"/>
        <end position="65"/>
    </location>
</feature>
<feature type="transmembrane region" description="Helical" evidence="7">
    <location>
        <begin position="293"/>
        <end position="314"/>
    </location>
</feature>
<feature type="transmembrane region" description="Helical" evidence="7">
    <location>
        <begin position="260"/>
        <end position="281"/>
    </location>
</feature>
<name>A0ABT4DYG5_9BACL</name>
<feature type="domain" description="Major facilitator superfamily (MFS) profile" evidence="8">
    <location>
        <begin position="11"/>
        <end position="410"/>
    </location>
</feature>
<keyword evidence="5 7" id="KW-1133">Transmembrane helix</keyword>
<gene>
    <name evidence="9" type="ORF">M5X09_22565</name>
</gene>
<evidence type="ECO:0000256" key="7">
    <source>
        <dbReference type="SAM" id="Phobius"/>
    </source>
</evidence>
<organism evidence="9 10">
    <name type="scientific">Paenibacillus apiarius</name>
    <dbReference type="NCBI Taxonomy" id="46240"/>
    <lineage>
        <taxon>Bacteria</taxon>
        <taxon>Bacillati</taxon>
        <taxon>Bacillota</taxon>
        <taxon>Bacilli</taxon>
        <taxon>Bacillales</taxon>
        <taxon>Paenibacillaceae</taxon>
        <taxon>Paenibacillus</taxon>
    </lineage>
</organism>
<dbReference type="CDD" id="cd06173">
    <property type="entry name" value="MFS_MefA_like"/>
    <property type="match status" value="1"/>
</dbReference>
<evidence type="ECO:0000256" key="1">
    <source>
        <dbReference type="ARBA" id="ARBA00004651"/>
    </source>
</evidence>
<evidence type="ECO:0000256" key="5">
    <source>
        <dbReference type="ARBA" id="ARBA00022989"/>
    </source>
</evidence>
<comment type="subcellular location">
    <subcellularLocation>
        <location evidence="1">Cell membrane</location>
        <topology evidence="1">Multi-pass membrane protein</topology>
    </subcellularLocation>
</comment>
<dbReference type="Gene3D" id="1.20.1250.20">
    <property type="entry name" value="MFS general substrate transporter like domains"/>
    <property type="match status" value="1"/>
</dbReference>
<feature type="transmembrane region" description="Helical" evidence="7">
    <location>
        <begin position="142"/>
        <end position="165"/>
    </location>
</feature>
<evidence type="ECO:0000313" key="10">
    <source>
        <dbReference type="Proteomes" id="UP001207626"/>
    </source>
</evidence>
<feature type="transmembrane region" description="Helical" evidence="7">
    <location>
        <begin position="359"/>
        <end position="381"/>
    </location>
</feature>
<evidence type="ECO:0000256" key="6">
    <source>
        <dbReference type="ARBA" id="ARBA00023136"/>
    </source>
</evidence>
<keyword evidence="2" id="KW-0813">Transport</keyword>
<comment type="caution">
    <text evidence="9">The sequence shown here is derived from an EMBL/GenBank/DDBJ whole genome shotgun (WGS) entry which is preliminary data.</text>
</comment>
<evidence type="ECO:0000256" key="4">
    <source>
        <dbReference type="ARBA" id="ARBA00022692"/>
    </source>
</evidence>
<protein>
    <submittedName>
        <fullName evidence="9">MFS transporter</fullName>
    </submittedName>
</protein>
<keyword evidence="6 7" id="KW-0472">Membrane</keyword>
<dbReference type="Pfam" id="PF07690">
    <property type="entry name" value="MFS_1"/>
    <property type="match status" value="1"/>
</dbReference>
<proteinExistence type="predicted"/>
<reference evidence="9 10" key="1">
    <citation type="submission" date="2022-05" db="EMBL/GenBank/DDBJ databases">
        <title>Genome Sequencing of Bee-Associated Microbes.</title>
        <authorList>
            <person name="Dunlap C."/>
        </authorList>
    </citation>
    <scope>NUCLEOTIDE SEQUENCE [LARGE SCALE GENOMIC DNA]</scope>
    <source>
        <strain evidence="9 10">NRRL NRS-1438</strain>
    </source>
</reference>
<evidence type="ECO:0000256" key="2">
    <source>
        <dbReference type="ARBA" id="ARBA00022448"/>
    </source>
</evidence>
<feature type="transmembrane region" description="Helical" evidence="7">
    <location>
        <begin position="387"/>
        <end position="406"/>
    </location>
</feature>
<accession>A0ABT4DYG5</accession>
<dbReference type="PANTHER" id="PTHR43266:SF9">
    <property type="entry name" value="PERMEASE, MAJOR FACILITATOR SUPERFAMILY-RELATED"/>
    <property type="match status" value="1"/>
</dbReference>
<sequence length="432" mass="46479">MDNNSMLFNRNFNLIVIGQIVSVLGSAVLRFALDLYVLDVTGRADVFALVLALSAIPGIVLTPIGGAIADRFNRRNLMVILDACAGIVVLSLVLTMIAGGISILVIGITLGLLTIMSSIYQPTVQSTVPVLVSDQQLASANGVVASIGALAGMLGPVLGGLLYAALGINTLLVASCTAFFLSSVMEMFIHIPYEKRDWGGRFVSVIARDMKDGVRYILYQKPFIFRLVVLAALVNLFFSPMFFVGVPYMLRITMHSSDTMYGLGMGIIELSVIVGALATGIVSNKLTLSRMHWLMFIAAMLTVVMAVAVMPSLYEFGFATSFTLLISSAGLIVIVATLMNVFIITLVQKHSPKEILGKVMAIVLSAASCVMPIGQAIYGVVFENFNANVYVPVLCAFMFMILIAIASKLTFRKVSLSEDILNIDKEKISYPG</sequence>
<evidence type="ECO:0000259" key="8">
    <source>
        <dbReference type="PROSITE" id="PS50850"/>
    </source>
</evidence>
<dbReference type="RefSeq" id="WP_268601724.1">
    <property type="nucleotide sequence ID" value="NZ_JAMDLV010000024.1"/>
</dbReference>
<keyword evidence="4 7" id="KW-0812">Transmembrane</keyword>
<dbReference type="InterPro" id="IPR036259">
    <property type="entry name" value="MFS_trans_sf"/>
</dbReference>
<dbReference type="InterPro" id="IPR011701">
    <property type="entry name" value="MFS"/>
</dbReference>
<feature type="transmembrane region" description="Helical" evidence="7">
    <location>
        <begin position="12"/>
        <end position="33"/>
    </location>
</feature>
<feature type="transmembrane region" description="Helical" evidence="7">
    <location>
        <begin position="223"/>
        <end position="248"/>
    </location>
</feature>
<evidence type="ECO:0000313" key="9">
    <source>
        <dbReference type="EMBL" id="MCY9522404.1"/>
    </source>
</evidence>
<feature type="transmembrane region" description="Helical" evidence="7">
    <location>
        <begin position="171"/>
        <end position="191"/>
    </location>
</feature>
<dbReference type="SUPFAM" id="SSF103473">
    <property type="entry name" value="MFS general substrate transporter"/>
    <property type="match status" value="1"/>
</dbReference>
<keyword evidence="3" id="KW-1003">Cell membrane</keyword>
<keyword evidence="10" id="KW-1185">Reference proteome</keyword>
<dbReference type="EMBL" id="JAMDLW010000037">
    <property type="protein sequence ID" value="MCY9522404.1"/>
    <property type="molecule type" value="Genomic_DNA"/>
</dbReference>
<dbReference type="PANTHER" id="PTHR43266">
    <property type="entry name" value="MACROLIDE-EFFLUX PROTEIN"/>
    <property type="match status" value="1"/>
</dbReference>
<feature type="transmembrane region" description="Helical" evidence="7">
    <location>
        <begin position="326"/>
        <end position="347"/>
    </location>
</feature>